<accession>A0ABZ2PH98</accession>
<keyword evidence="2" id="KW-1185">Reference proteome</keyword>
<gene>
    <name evidence="1" type="ORF">WDS16_25630</name>
</gene>
<name>A0ABZ2PH98_9NOCA</name>
<dbReference type="Proteomes" id="UP001432000">
    <property type="component" value="Chromosome"/>
</dbReference>
<evidence type="ECO:0000313" key="1">
    <source>
        <dbReference type="EMBL" id="WXG68529.1"/>
    </source>
</evidence>
<evidence type="ECO:0000313" key="2">
    <source>
        <dbReference type="Proteomes" id="UP001432000"/>
    </source>
</evidence>
<dbReference type="EMBL" id="CP147846">
    <property type="protein sequence ID" value="WXG68529.1"/>
    <property type="molecule type" value="Genomic_DNA"/>
</dbReference>
<dbReference type="RefSeq" id="WP_338888792.1">
    <property type="nucleotide sequence ID" value="NZ_CP147846.1"/>
</dbReference>
<protein>
    <submittedName>
        <fullName evidence="1">Uncharacterized protein</fullName>
    </submittedName>
</protein>
<organism evidence="1 2">
    <name type="scientific">Rhodococcus sovatensis</name>
    <dbReference type="NCBI Taxonomy" id="1805840"/>
    <lineage>
        <taxon>Bacteria</taxon>
        <taxon>Bacillati</taxon>
        <taxon>Actinomycetota</taxon>
        <taxon>Actinomycetes</taxon>
        <taxon>Mycobacteriales</taxon>
        <taxon>Nocardiaceae</taxon>
        <taxon>Rhodococcus</taxon>
    </lineage>
</organism>
<sequence>MTSTQAQDRSMDALEQSLSALPAAVRLDRVHPEFPWAQLGFAKFEPCYDDNTTIDGPHRFSATFWVVGSDGRSDLTLLIERWTQWGWAVDDRSGQRLGSARATSCDDYRLIARLSEDGQLSLGISSPCFPFENLDNVHAIGQR</sequence>
<reference evidence="1 2" key="1">
    <citation type="submission" date="2024-03" db="EMBL/GenBank/DDBJ databases">
        <title>Natural products discovery in diverse microorganisms through a two-stage MS feature dereplication strategy.</title>
        <authorList>
            <person name="Zhang R."/>
        </authorList>
    </citation>
    <scope>NUCLEOTIDE SEQUENCE [LARGE SCALE GENOMIC DNA]</scope>
    <source>
        <strain evidence="1 2">18930</strain>
    </source>
</reference>
<proteinExistence type="predicted"/>